<dbReference type="PANTHER" id="PTHR42930:SF3">
    <property type="entry name" value="PHOSPHATE-SPECIFIC TRANSPORT SYSTEM ACCESSORY PROTEIN PHOU"/>
    <property type="match status" value="1"/>
</dbReference>
<evidence type="ECO:0000313" key="1">
    <source>
        <dbReference type="EMBL" id="GER83883.1"/>
    </source>
</evidence>
<dbReference type="Gene3D" id="1.20.58.220">
    <property type="entry name" value="Phosphate transport system protein phou homolog 2, domain 2"/>
    <property type="match status" value="1"/>
</dbReference>
<dbReference type="InterPro" id="IPR038078">
    <property type="entry name" value="PhoU-like_sf"/>
</dbReference>
<dbReference type="AlphaFoldDB" id="A0A5J4K8F6"/>
<reference evidence="1 2" key="1">
    <citation type="journal article" date="2019" name="Int. J. Syst. Evol. Microbiol.">
        <title>Thermogemmatispora aurantia sp. nov. and Thermogemmatispora argillosa sp. nov., within the class Ktedonobacteria, and emended description of the genus Thermogemmatispora.</title>
        <authorList>
            <person name="Zheng Y."/>
            <person name="Wang C.M."/>
            <person name="Sakai Y."/>
            <person name="Abe K."/>
            <person name="Yokota A."/>
            <person name="Yabe S."/>
        </authorList>
    </citation>
    <scope>NUCLEOTIDE SEQUENCE [LARGE SCALE GENOMIC DNA]</scope>
    <source>
        <strain evidence="1 2">A1-2</strain>
    </source>
</reference>
<keyword evidence="2" id="KW-1185">Reference proteome</keyword>
<dbReference type="GO" id="GO:0045936">
    <property type="term" value="P:negative regulation of phosphate metabolic process"/>
    <property type="evidence" value="ECO:0007669"/>
    <property type="project" value="InterPro"/>
</dbReference>
<gene>
    <name evidence="1" type="ORF">KTAU_25200</name>
</gene>
<evidence type="ECO:0000313" key="2">
    <source>
        <dbReference type="Proteomes" id="UP000334820"/>
    </source>
</evidence>
<dbReference type="RefSeq" id="WP_151728584.1">
    <property type="nucleotide sequence ID" value="NZ_BKZV01000003.1"/>
</dbReference>
<evidence type="ECO:0008006" key="3">
    <source>
        <dbReference type="Google" id="ProtNLM"/>
    </source>
</evidence>
<accession>A0A5J4K8F6</accession>
<dbReference type="SUPFAM" id="SSF109755">
    <property type="entry name" value="PhoU-like"/>
    <property type="match status" value="1"/>
</dbReference>
<name>A0A5J4K8F6_9CHLR</name>
<proteinExistence type="predicted"/>
<dbReference type="InterPro" id="IPR028366">
    <property type="entry name" value="PhoU"/>
</dbReference>
<comment type="caution">
    <text evidence="1">The sequence shown here is derived from an EMBL/GenBank/DDBJ whole genome shotgun (WGS) entry which is preliminary data.</text>
</comment>
<dbReference type="PANTHER" id="PTHR42930">
    <property type="entry name" value="PHOSPHATE-SPECIFIC TRANSPORT SYSTEM ACCESSORY PROTEIN PHOU"/>
    <property type="match status" value="1"/>
</dbReference>
<organism evidence="1 2">
    <name type="scientific">Thermogemmatispora aurantia</name>
    <dbReference type="NCBI Taxonomy" id="2045279"/>
    <lineage>
        <taxon>Bacteria</taxon>
        <taxon>Bacillati</taxon>
        <taxon>Chloroflexota</taxon>
        <taxon>Ktedonobacteria</taxon>
        <taxon>Thermogemmatisporales</taxon>
        <taxon>Thermogemmatisporaceae</taxon>
        <taxon>Thermogemmatispora</taxon>
    </lineage>
</organism>
<sequence length="262" mass="28959">MCKREAEDFRSLRELQDKLVRLGILTDERLTRALKAVELFDPALAQTVLPADPTIASLQATIEDEVRAFLLEAEEMGDSTLRFLVSLPVLGSELRLLSEEAQELARLVVWLSSSTAQVGQADGKAGQWPPALAGQGEQLLTFGRQISASAMALALALAEQDTQGAQRLWRQQRRLQHELTRLQRSLLLTMPAGALTSTGTNATAQPWIAYLSALALLLKRISSHAATLCERLIFVVEGVRSMRMLQRLEARLLVDRCHEPAQ</sequence>
<dbReference type="Proteomes" id="UP000334820">
    <property type="component" value="Unassembled WGS sequence"/>
</dbReference>
<protein>
    <recommendedName>
        <fullName evidence="3">PhoU domain-containing protein</fullName>
    </recommendedName>
</protein>
<dbReference type="EMBL" id="BKZV01000003">
    <property type="protein sequence ID" value="GER83883.1"/>
    <property type="molecule type" value="Genomic_DNA"/>
</dbReference>
<dbReference type="GO" id="GO:0030643">
    <property type="term" value="P:intracellular phosphate ion homeostasis"/>
    <property type="evidence" value="ECO:0007669"/>
    <property type="project" value="InterPro"/>
</dbReference>